<comment type="subcellular location">
    <subcellularLocation>
        <location evidence="1">Endomembrane system</location>
        <topology evidence="1">Multi-pass membrane protein</topology>
    </subcellularLocation>
</comment>
<dbReference type="InterPro" id="IPR020846">
    <property type="entry name" value="MFS_dom"/>
</dbReference>
<keyword evidence="8" id="KW-1185">Reference proteome</keyword>
<keyword evidence="3 5" id="KW-1133">Transmembrane helix</keyword>
<dbReference type="Gene3D" id="1.20.1250.20">
    <property type="entry name" value="MFS general substrate transporter like domains"/>
    <property type="match status" value="2"/>
</dbReference>
<evidence type="ECO:0000313" key="8">
    <source>
        <dbReference type="Proteomes" id="UP000284120"/>
    </source>
</evidence>
<accession>A0A443Z1D9</accession>
<dbReference type="EMBL" id="SAYW01000001">
    <property type="protein sequence ID" value="RWU10279.1"/>
    <property type="molecule type" value="Genomic_DNA"/>
</dbReference>
<dbReference type="OrthoDB" id="9766638at2"/>
<evidence type="ECO:0000313" key="7">
    <source>
        <dbReference type="EMBL" id="RWU10279.1"/>
    </source>
</evidence>
<dbReference type="SUPFAM" id="SSF103473">
    <property type="entry name" value="MFS general substrate transporter"/>
    <property type="match status" value="1"/>
</dbReference>
<keyword evidence="2 5" id="KW-0812">Transmembrane</keyword>
<evidence type="ECO:0000256" key="5">
    <source>
        <dbReference type="SAM" id="Phobius"/>
    </source>
</evidence>
<dbReference type="Pfam" id="PF07690">
    <property type="entry name" value="MFS_1"/>
    <property type="match status" value="1"/>
</dbReference>
<feature type="transmembrane region" description="Helical" evidence="5">
    <location>
        <begin position="364"/>
        <end position="382"/>
    </location>
</feature>
<dbReference type="PANTHER" id="PTHR43826">
    <property type="entry name" value="GLUCOSE-6-PHOSPHATE EXCHANGER SLC37A4"/>
    <property type="match status" value="1"/>
</dbReference>
<gene>
    <name evidence="7" type="ORF">DPV69_02745</name>
</gene>
<feature type="transmembrane region" description="Helical" evidence="5">
    <location>
        <begin position="294"/>
        <end position="312"/>
    </location>
</feature>
<proteinExistence type="predicted"/>
<dbReference type="AlphaFoldDB" id="A0A443Z1D9"/>
<dbReference type="GO" id="GO:0035435">
    <property type="term" value="P:phosphate ion transmembrane transport"/>
    <property type="evidence" value="ECO:0007669"/>
    <property type="project" value="TreeGrafter"/>
</dbReference>
<evidence type="ECO:0000259" key="6">
    <source>
        <dbReference type="PROSITE" id="PS50850"/>
    </source>
</evidence>
<dbReference type="PIRSF" id="PIRSF002808">
    <property type="entry name" value="Hexose_phosphate_transp"/>
    <property type="match status" value="1"/>
</dbReference>
<feature type="transmembrane region" description="Helical" evidence="5">
    <location>
        <begin position="425"/>
        <end position="448"/>
    </location>
</feature>
<dbReference type="InterPro" id="IPR011701">
    <property type="entry name" value="MFS"/>
</dbReference>
<dbReference type="RefSeq" id="WP_113645773.1">
    <property type="nucleotide sequence ID" value="NZ_QMHN01000001.1"/>
</dbReference>
<feature type="transmembrane region" description="Helical" evidence="5">
    <location>
        <begin position="388"/>
        <end position="413"/>
    </location>
</feature>
<organism evidence="7 8">
    <name type="scientific">Pedobacter chitinilyticus</name>
    <dbReference type="NCBI Taxonomy" id="2233776"/>
    <lineage>
        <taxon>Bacteria</taxon>
        <taxon>Pseudomonadati</taxon>
        <taxon>Bacteroidota</taxon>
        <taxon>Sphingobacteriia</taxon>
        <taxon>Sphingobacteriales</taxon>
        <taxon>Sphingobacteriaceae</taxon>
        <taxon>Pedobacter</taxon>
    </lineage>
</organism>
<feature type="domain" description="Major facilitator superfamily (MFS) profile" evidence="6">
    <location>
        <begin position="24"/>
        <end position="486"/>
    </location>
</feature>
<reference evidence="7 8" key="1">
    <citation type="submission" date="2018-06" db="EMBL/GenBank/DDBJ databases">
        <title>Pedobacter endophyticus sp. nov., an endophytic bacterium isolated from a leaf of Triticum aestivum.</title>
        <authorList>
            <person name="Zhang L."/>
        </authorList>
    </citation>
    <scope>NUCLEOTIDE SEQUENCE [LARGE SCALE GENOMIC DNA]</scope>
    <source>
        <strain evidence="7 8">CM134L-2</strain>
    </source>
</reference>
<sequence>MTNQEQTNDKEATQKLFKYWQTRTIIVTMIGYAVFYFVRKNFSFAIPGLTAEYGITKTSFGIIMTLVTIVYGISRFLNGVLADRMNARYHMSIGLFLCAVANFAFGWGADLSTIFTGQTGGPMFTNTMVLIFGIILILNNLIQGSGFPPVARLLTHWIPQNELATKMSIWNTSHSIGAALVAILAGYIMGSMGTNMSNNPEVIASIAANLKIDATDTEKMKSVIESASHYGAWKWCFWIPASIALVGSLGLFIGLRDTPSSVGLPELHKTHKKGKYSSAEFKAFVNKHVYRNKWIWILGIANFFVYIVRFAVLDWGPTFLKEAHGMTLTNAGWTVAVFEIFGIVGMLAAGWVTDKYFAGKAHRTSLYCMVGVAVFMTIFLYLPDSTPSWAMILVLAMSGFFIYGPQALIGIAAANQATNRAAATANGLTGLFGYASGLVSGVGVGYMVDSISKVNPGKAWDYVFMMMIGMAVLCIFIFALMWKAKAHGYDELETKD</sequence>
<evidence type="ECO:0000256" key="2">
    <source>
        <dbReference type="ARBA" id="ARBA00022692"/>
    </source>
</evidence>
<feature type="transmembrane region" description="Helical" evidence="5">
    <location>
        <begin position="332"/>
        <end position="352"/>
    </location>
</feature>
<comment type="caution">
    <text evidence="7">The sequence shown here is derived from an EMBL/GenBank/DDBJ whole genome shotgun (WGS) entry which is preliminary data.</text>
</comment>
<evidence type="ECO:0000256" key="3">
    <source>
        <dbReference type="ARBA" id="ARBA00022989"/>
    </source>
</evidence>
<dbReference type="GO" id="GO:0061513">
    <property type="term" value="F:glucose 6-phosphate:phosphate antiporter activity"/>
    <property type="evidence" value="ECO:0007669"/>
    <property type="project" value="TreeGrafter"/>
</dbReference>
<dbReference type="Proteomes" id="UP000284120">
    <property type="component" value="Unassembled WGS sequence"/>
</dbReference>
<dbReference type="InterPro" id="IPR036259">
    <property type="entry name" value="MFS_trans_sf"/>
</dbReference>
<evidence type="ECO:0000256" key="1">
    <source>
        <dbReference type="ARBA" id="ARBA00004127"/>
    </source>
</evidence>
<feature type="transmembrane region" description="Helical" evidence="5">
    <location>
        <begin position="58"/>
        <end position="77"/>
    </location>
</feature>
<feature type="transmembrane region" description="Helical" evidence="5">
    <location>
        <begin position="128"/>
        <end position="147"/>
    </location>
</feature>
<dbReference type="GO" id="GO:0005886">
    <property type="term" value="C:plasma membrane"/>
    <property type="evidence" value="ECO:0007669"/>
    <property type="project" value="TreeGrafter"/>
</dbReference>
<dbReference type="GO" id="GO:0012505">
    <property type="term" value="C:endomembrane system"/>
    <property type="evidence" value="ECO:0007669"/>
    <property type="project" value="UniProtKB-SubCell"/>
</dbReference>
<feature type="transmembrane region" description="Helical" evidence="5">
    <location>
        <begin position="89"/>
        <end position="108"/>
    </location>
</feature>
<protein>
    <submittedName>
        <fullName evidence="7">MFS transporter</fullName>
    </submittedName>
</protein>
<feature type="transmembrane region" description="Helical" evidence="5">
    <location>
        <begin position="460"/>
        <end position="482"/>
    </location>
</feature>
<feature type="transmembrane region" description="Helical" evidence="5">
    <location>
        <begin position="168"/>
        <end position="189"/>
    </location>
</feature>
<evidence type="ECO:0000256" key="4">
    <source>
        <dbReference type="ARBA" id="ARBA00023136"/>
    </source>
</evidence>
<dbReference type="InterPro" id="IPR000849">
    <property type="entry name" value="Sugar_P_transporter"/>
</dbReference>
<dbReference type="InterPro" id="IPR051337">
    <property type="entry name" value="OPA_Antiporter"/>
</dbReference>
<name>A0A443Z1D9_9SPHI</name>
<feature type="transmembrane region" description="Helical" evidence="5">
    <location>
        <begin position="20"/>
        <end position="38"/>
    </location>
</feature>
<dbReference type="PROSITE" id="PS50850">
    <property type="entry name" value="MFS"/>
    <property type="match status" value="1"/>
</dbReference>
<dbReference type="PANTHER" id="PTHR43826:SF3">
    <property type="entry name" value="GLUCOSE-6-PHOSPHATE EXCHANGER SLC37A4"/>
    <property type="match status" value="1"/>
</dbReference>
<keyword evidence="4 5" id="KW-0472">Membrane</keyword>
<feature type="transmembrane region" description="Helical" evidence="5">
    <location>
        <begin position="237"/>
        <end position="255"/>
    </location>
</feature>